<dbReference type="OrthoDB" id="6252103at2759"/>
<dbReference type="PROSITE" id="PS50082">
    <property type="entry name" value="WD_REPEATS_2"/>
    <property type="match status" value="3"/>
</dbReference>
<feature type="region of interest" description="Disordered" evidence="2">
    <location>
        <begin position="175"/>
        <end position="220"/>
    </location>
</feature>
<feature type="compositionally biased region" description="Low complexity" evidence="2">
    <location>
        <begin position="209"/>
        <end position="220"/>
    </location>
</feature>
<dbReference type="PROSITE" id="PS00678">
    <property type="entry name" value="WD_REPEATS_1"/>
    <property type="match status" value="1"/>
</dbReference>
<dbReference type="Pfam" id="PF00400">
    <property type="entry name" value="WD40"/>
    <property type="match status" value="3"/>
</dbReference>
<dbReference type="AlphaFoldDB" id="A0A8S1Q3B0"/>
<evidence type="ECO:0000313" key="4">
    <source>
        <dbReference type="Proteomes" id="UP000692954"/>
    </source>
</evidence>
<organism evidence="3 4">
    <name type="scientific">Paramecium sonneborni</name>
    <dbReference type="NCBI Taxonomy" id="65129"/>
    <lineage>
        <taxon>Eukaryota</taxon>
        <taxon>Sar</taxon>
        <taxon>Alveolata</taxon>
        <taxon>Ciliophora</taxon>
        <taxon>Intramacronucleata</taxon>
        <taxon>Oligohymenophorea</taxon>
        <taxon>Peniculida</taxon>
        <taxon>Parameciidae</taxon>
        <taxon>Paramecium</taxon>
    </lineage>
</organism>
<keyword evidence="4" id="KW-1185">Reference proteome</keyword>
<evidence type="ECO:0000313" key="3">
    <source>
        <dbReference type="EMBL" id="CAD8109148.1"/>
    </source>
</evidence>
<dbReference type="PANTHER" id="PTHR45589">
    <property type="entry name" value="WD REPEAT DOMAIN 62, ISOFORM G"/>
    <property type="match status" value="1"/>
</dbReference>
<gene>
    <name evidence="3" type="ORF">PSON_ATCC_30995.1.T0930024</name>
</gene>
<comment type="caution">
    <text evidence="3">The sequence shown here is derived from an EMBL/GenBank/DDBJ whole genome shotgun (WGS) entry which is preliminary data.</text>
</comment>
<feature type="compositionally biased region" description="Polar residues" evidence="2">
    <location>
        <begin position="175"/>
        <end position="207"/>
    </location>
</feature>
<sequence>MKEHRGRVWSIQVRRNNEQAVSASADGSCIIWDLKSFTRVMCLFESTLFKMVLYHPEESQLLTTGSDRKVTYWETFDGQAIRMLDGSEEGEVNALAITKEGEHFVSGGEDKEVKLWGYDEGICYFKGQGHSGTITRITISPDQKTIISVGAEGAIFIWKMPESVINSKAQQELPTVQSIKKQNDIPQLSQQQQSAPKDAQSQKSNPVAKSVKSTTKSSKK</sequence>
<evidence type="ECO:0000256" key="2">
    <source>
        <dbReference type="SAM" id="MobiDB-lite"/>
    </source>
</evidence>
<dbReference type="PANTHER" id="PTHR45589:SF1">
    <property type="entry name" value="WD REPEAT DOMAIN 62, ISOFORM G"/>
    <property type="match status" value="1"/>
</dbReference>
<dbReference type="InterPro" id="IPR019775">
    <property type="entry name" value="WD40_repeat_CS"/>
</dbReference>
<evidence type="ECO:0000256" key="1">
    <source>
        <dbReference type="PROSITE-ProRule" id="PRU00221"/>
    </source>
</evidence>
<dbReference type="PROSITE" id="PS50294">
    <property type="entry name" value="WD_REPEATS_REGION"/>
    <property type="match status" value="3"/>
</dbReference>
<keyword evidence="1" id="KW-0853">WD repeat</keyword>
<proteinExistence type="predicted"/>
<dbReference type="FunFam" id="2.130.10.10:FF:000207">
    <property type="entry name" value="Cilia- and flagella-associated protein 52"/>
    <property type="match status" value="1"/>
</dbReference>
<name>A0A8S1Q3B0_9CILI</name>
<dbReference type="EMBL" id="CAJJDN010000093">
    <property type="protein sequence ID" value="CAD8109148.1"/>
    <property type="molecule type" value="Genomic_DNA"/>
</dbReference>
<feature type="repeat" description="WD" evidence="1">
    <location>
        <begin position="1"/>
        <end position="42"/>
    </location>
</feature>
<dbReference type="Proteomes" id="UP000692954">
    <property type="component" value="Unassembled WGS sequence"/>
</dbReference>
<reference evidence="3" key="1">
    <citation type="submission" date="2021-01" db="EMBL/GenBank/DDBJ databases">
        <authorList>
            <consortium name="Genoscope - CEA"/>
            <person name="William W."/>
        </authorList>
    </citation>
    <scope>NUCLEOTIDE SEQUENCE</scope>
</reference>
<protein>
    <submittedName>
        <fullName evidence="3">Uncharacterized protein</fullName>
    </submittedName>
</protein>
<accession>A0A8S1Q3B0</accession>
<dbReference type="InterPro" id="IPR052779">
    <property type="entry name" value="WDR62"/>
</dbReference>
<feature type="repeat" description="WD" evidence="1">
    <location>
        <begin position="85"/>
        <end position="116"/>
    </location>
</feature>
<dbReference type="SMART" id="SM00320">
    <property type="entry name" value="WD40"/>
    <property type="match status" value="4"/>
</dbReference>
<dbReference type="InterPro" id="IPR001680">
    <property type="entry name" value="WD40_rpt"/>
</dbReference>
<feature type="repeat" description="WD" evidence="1">
    <location>
        <begin position="127"/>
        <end position="160"/>
    </location>
</feature>